<sequence length="109" mass="11926">MAVKSISHDVSSNIDALRFGLEGVKGDIVGSHPLESLREMVIRRFQRPLGMLPSSIVGYEALTGSLEDFGFEDYLNMPQDAESFIPPDMQHAMEVCLGLSGGPVCPRFI</sequence>
<evidence type="ECO:0000313" key="3">
    <source>
        <dbReference type="EMBL" id="KAK8964488.1"/>
    </source>
</evidence>
<dbReference type="PANTHER" id="PTHR12828:SF3">
    <property type="entry name" value="PROTEASOME MATURATION PROTEIN"/>
    <property type="match status" value="1"/>
</dbReference>
<evidence type="ECO:0000256" key="2">
    <source>
        <dbReference type="ARBA" id="ARBA00043974"/>
    </source>
</evidence>
<accession>A0ABR2MKH0</accession>
<keyword evidence="4" id="KW-1185">Reference proteome</keyword>
<dbReference type="Proteomes" id="UP001412067">
    <property type="component" value="Unassembled WGS sequence"/>
</dbReference>
<keyword evidence="1" id="KW-0143">Chaperone</keyword>
<proteinExistence type="inferred from homology"/>
<organism evidence="3 4">
    <name type="scientific">Platanthera guangdongensis</name>
    <dbReference type="NCBI Taxonomy" id="2320717"/>
    <lineage>
        <taxon>Eukaryota</taxon>
        <taxon>Viridiplantae</taxon>
        <taxon>Streptophyta</taxon>
        <taxon>Embryophyta</taxon>
        <taxon>Tracheophyta</taxon>
        <taxon>Spermatophyta</taxon>
        <taxon>Magnoliopsida</taxon>
        <taxon>Liliopsida</taxon>
        <taxon>Asparagales</taxon>
        <taxon>Orchidaceae</taxon>
        <taxon>Orchidoideae</taxon>
        <taxon>Orchideae</taxon>
        <taxon>Orchidinae</taxon>
        <taxon>Platanthera</taxon>
    </lineage>
</organism>
<reference evidence="3 4" key="1">
    <citation type="journal article" date="2022" name="Nat. Plants">
        <title>Genomes of leafy and leafless Platanthera orchids illuminate the evolution of mycoheterotrophy.</title>
        <authorList>
            <person name="Li M.H."/>
            <person name="Liu K.W."/>
            <person name="Li Z."/>
            <person name="Lu H.C."/>
            <person name="Ye Q.L."/>
            <person name="Zhang D."/>
            <person name="Wang J.Y."/>
            <person name="Li Y.F."/>
            <person name="Zhong Z.M."/>
            <person name="Liu X."/>
            <person name="Yu X."/>
            <person name="Liu D.K."/>
            <person name="Tu X.D."/>
            <person name="Liu B."/>
            <person name="Hao Y."/>
            <person name="Liao X.Y."/>
            <person name="Jiang Y.T."/>
            <person name="Sun W.H."/>
            <person name="Chen J."/>
            <person name="Chen Y.Q."/>
            <person name="Ai Y."/>
            <person name="Zhai J.W."/>
            <person name="Wu S.S."/>
            <person name="Zhou Z."/>
            <person name="Hsiao Y.Y."/>
            <person name="Wu W.L."/>
            <person name="Chen Y.Y."/>
            <person name="Lin Y.F."/>
            <person name="Hsu J.L."/>
            <person name="Li C.Y."/>
            <person name="Wang Z.W."/>
            <person name="Zhao X."/>
            <person name="Zhong W.Y."/>
            <person name="Ma X.K."/>
            <person name="Ma L."/>
            <person name="Huang J."/>
            <person name="Chen G.Z."/>
            <person name="Huang M.Z."/>
            <person name="Huang L."/>
            <person name="Peng D.H."/>
            <person name="Luo Y.B."/>
            <person name="Zou S.Q."/>
            <person name="Chen S.P."/>
            <person name="Lan S."/>
            <person name="Tsai W.C."/>
            <person name="Van de Peer Y."/>
            <person name="Liu Z.J."/>
        </authorList>
    </citation>
    <scope>NUCLEOTIDE SEQUENCE [LARGE SCALE GENOMIC DNA]</scope>
    <source>
        <strain evidence="3">Lor288</strain>
    </source>
</reference>
<evidence type="ECO:0000256" key="1">
    <source>
        <dbReference type="ARBA" id="ARBA00023186"/>
    </source>
</evidence>
<comment type="similarity">
    <text evidence="2">Belongs to the POMP/UMP1 family.</text>
</comment>
<dbReference type="EMBL" id="JBBWWR010000007">
    <property type="protein sequence ID" value="KAK8964488.1"/>
    <property type="molecule type" value="Genomic_DNA"/>
</dbReference>
<comment type="caution">
    <text evidence="3">The sequence shown here is derived from an EMBL/GenBank/DDBJ whole genome shotgun (WGS) entry which is preliminary data.</text>
</comment>
<gene>
    <name evidence="3" type="primary">CYCB1-2</name>
    <name evidence="3" type="ORF">KSP40_PGU008323</name>
</gene>
<protein>
    <submittedName>
        <fullName evidence="3">Cyclin-B1-2</fullName>
    </submittedName>
</protein>
<dbReference type="PANTHER" id="PTHR12828">
    <property type="entry name" value="PROTEASOME MATURATION PROTEIN UMP1"/>
    <property type="match status" value="1"/>
</dbReference>
<name>A0ABR2MKH0_9ASPA</name>
<dbReference type="InterPro" id="IPR008012">
    <property type="entry name" value="Ump1"/>
</dbReference>
<evidence type="ECO:0000313" key="4">
    <source>
        <dbReference type="Proteomes" id="UP001412067"/>
    </source>
</evidence>
<dbReference type="Pfam" id="PF05348">
    <property type="entry name" value="UMP1"/>
    <property type="match status" value="1"/>
</dbReference>